<dbReference type="Gene3D" id="3.30.63.10">
    <property type="entry name" value="Guanylate Kinase phosphate binding domain"/>
    <property type="match status" value="1"/>
</dbReference>
<dbReference type="SUPFAM" id="SSF52540">
    <property type="entry name" value="P-loop containing nucleoside triphosphate hydrolases"/>
    <property type="match status" value="1"/>
</dbReference>
<evidence type="ECO:0000256" key="13">
    <source>
        <dbReference type="HAMAP-Rule" id="MF_00328"/>
    </source>
</evidence>
<dbReference type="PROSITE" id="PS00856">
    <property type="entry name" value="GUANYLATE_KINASE_1"/>
    <property type="match status" value="1"/>
</dbReference>
<dbReference type="SMART" id="SM00072">
    <property type="entry name" value="GuKc"/>
    <property type="match status" value="1"/>
</dbReference>
<dbReference type="NCBIfam" id="TIGR03263">
    <property type="entry name" value="guanyl_kin"/>
    <property type="match status" value="1"/>
</dbReference>
<evidence type="ECO:0000256" key="4">
    <source>
        <dbReference type="ARBA" id="ARBA00012961"/>
    </source>
</evidence>
<evidence type="ECO:0000256" key="8">
    <source>
        <dbReference type="ARBA" id="ARBA00022741"/>
    </source>
</evidence>
<dbReference type="GO" id="GO:0005829">
    <property type="term" value="C:cytosol"/>
    <property type="evidence" value="ECO:0007669"/>
    <property type="project" value="TreeGrafter"/>
</dbReference>
<evidence type="ECO:0000313" key="15">
    <source>
        <dbReference type="EMBL" id="HGT48438.1"/>
    </source>
</evidence>
<organism evidence="15">
    <name type="scientific">Ignavibacterium album</name>
    <dbReference type="NCBI Taxonomy" id="591197"/>
    <lineage>
        <taxon>Bacteria</taxon>
        <taxon>Pseudomonadati</taxon>
        <taxon>Ignavibacteriota</taxon>
        <taxon>Ignavibacteria</taxon>
        <taxon>Ignavibacteriales</taxon>
        <taxon>Ignavibacteriaceae</taxon>
        <taxon>Ignavibacterium</taxon>
    </lineage>
</organism>
<dbReference type="InterPro" id="IPR027417">
    <property type="entry name" value="P-loop_NTPase"/>
</dbReference>
<dbReference type="FunFam" id="3.30.63.10:FF:000005">
    <property type="entry name" value="Guanylate kinase"/>
    <property type="match status" value="1"/>
</dbReference>
<keyword evidence="6 13" id="KW-0963">Cytoplasm</keyword>
<keyword evidence="8 13" id="KW-0547">Nucleotide-binding</keyword>
<dbReference type="Pfam" id="PF00625">
    <property type="entry name" value="Guanylate_kin"/>
    <property type="match status" value="1"/>
</dbReference>
<evidence type="ECO:0000256" key="2">
    <source>
        <dbReference type="ARBA" id="ARBA00004496"/>
    </source>
</evidence>
<keyword evidence="7 13" id="KW-0808">Transferase</keyword>
<proteinExistence type="inferred from homology"/>
<evidence type="ECO:0000256" key="10">
    <source>
        <dbReference type="ARBA" id="ARBA00022840"/>
    </source>
</evidence>
<feature type="domain" description="Guanylate kinase-like" evidence="14">
    <location>
        <begin position="6"/>
        <end position="184"/>
    </location>
</feature>
<dbReference type="PANTHER" id="PTHR23117">
    <property type="entry name" value="GUANYLATE KINASE-RELATED"/>
    <property type="match status" value="1"/>
</dbReference>
<keyword evidence="9 13" id="KW-0418">Kinase</keyword>
<reference evidence="15" key="1">
    <citation type="journal article" date="2020" name="mSystems">
        <title>Genome- and Community-Level Interaction Insights into Carbon Utilization and Element Cycling Functions of Hydrothermarchaeota in Hydrothermal Sediment.</title>
        <authorList>
            <person name="Zhou Z."/>
            <person name="Liu Y."/>
            <person name="Xu W."/>
            <person name="Pan J."/>
            <person name="Luo Z.H."/>
            <person name="Li M."/>
        </authorList>
    </citation>
    <scope>NUCLEOTIDE SEQUENCE [LARGE SCALE GENOMIC DNA]</scope>
    <source>
        <strain evidence="15">SpSt-500</strain>
    </source>
</reference>
<evidence type="ECO:0000256" key="9">
    <source>
        <dbReference type="ARBA" id="ARBA00022777"/>
    </source>
</evidence>
<dbReference type="PANTHER" id="PTHR23117:SF13">
    <property type="entry name" value="GUANYLATE KINASE"/>
    <property type="match status" value="1"/>
</dbReference>
<comment type="caution">
    <text evidence="15">The sequence shown here is derived from an EMBL/GenBank/DDBJ whole genome shotgun (WGS) entry which is preliminary data.</text>
</comment>
<evidence type="ECO:0000256" key="1">
    <source>
        <dbReference type="ARBA" id="ARBA00003531"/>
    </source>
</evidence>
<evidence type="ECO:0000256" key="7">
    <source>
        <dbReference type="ARBA" id="ARBA00022679"/>
    </source>
</evidence>
<evidence type="ECO:0000256" key="6">
    <source>
        <dbReference type="ARBA" id="ARBA00022490"/>
    </source>
</evidence>
<dbReference type="GO" id="GO:0004385">
    <property type="term" value="F:GMP kinase activity"/>
    <property type="evidence" value="ECO:0007669"/>
    <property type="project" value="UniProtKB-UniRule"/>
</dbReference>
<dbReference type="EC" id="2.7.4.8" evidence="4 13"/>
<gene>
    <name evidence="13" type="primary">gmk</name>
    <name evidence="15" type="ORF">ENS56_10410</name>
</gene>
<dbReference type="InterPro" id="IPR017665">
    <property type="entry name" value="Guanylate_kinase"/>
</dbReference>
<comment type="similarity">
    <text evidence="3 13">Belongs to the guanylate kinase family.</text>
</comment>
<dbReference type="InterPro" id="IPR020590">
    <property type="entry name" value="Guanylate_kinase_CS"/>
</dbReference>
<evidence type="ECO:0000259" key="14">
    <source>
        <dbReference type="PROSITE" id="PS50052"/>
    </source>
</evidence>
<dbReference type="Gene3D" id="3.40.50.300">
    <property type="entry name" value="P-loop containing nucleotide triphosphate hydrolases"/>
    <property type="match status" value="1"/>
</dbReference>
<comment type="catalytic activity">
    <reaction evidence="12 13">
        <text>GMP + ATP = GDP + ADP</text>
        <dbReference type="Rhea" id="RHEA:20780"/>
        <dbReference type="ChEBI" id="CHEBI:30616"/>
        <dbReference type="ChEBI" id="CHEBI:58115"/>
        <dbReference type="ChEBI" id="CHEBI:58189"/>
        <dbReference type="ChEBI" id="CHEBI:456216"/>
        <dbReference type="EC" id="2.7.4.8"/>
    </reaction>
</comment>
<evidence type="ECO:0000256" key="5">
    <source>
        <dbReference type="ARBA" id="ARBA00016296"/>
    </source>
</evidence>
<dbReference type="InterPro" id="IPR008145">
    <property type="entry name" value="GK/Ca_channel_bsu"/>
</dbReference>
<evidence type="ECO:0000256" key="11">
    <source>
        <dbReference type="ARBA" id="ARBA00030128"/>
    </source>
</evidence>
<comment type="function">
    <text evidence="1 13">Essential for recycling GMP and indirectly, cGMP.</text>
</comment>
<accession>A0A832D2H7</accession>
<evidence type="ECO:0000256" key="12">
    <source>
        <dbReference type="ARBA" id="ARBA00048594"/>
    </source>
</evidence>
<dbReference type="InterPro" id="IPR008144">
    <property type="entry name" value="Guanylate_kin-like_dom"/>
</dbReference>
<dbReference type="CDD" id="cd00071">
    <property type="entry name" value="GMPK"/>
    <property type="match status" value="1"/>
</dbReference>
<dbReference type="HAMAP" id="MF_00328">
    <property type="entry name" value="Guanylate_kinase"/>
    <property type="match status" value="1"/>
</dbReference>
<name>A0A832D2H7_9BACT</name>
<keyword evidence="10 13" id="KW-0067">ATP-binding</keyword>
<protein>
    <recommendedName>
        <fullName evidence="5 13">Guanylate kinase</fullName>
        <ecNumber evidence="4 13">2.7.4.8</ecNumber>
    </recommendedName>
    <alternativeName>
        <fullName evidence="11 13">GMP kinase</fullName>
    </alternativeName>
</protein>
<dbReference type="AlphaFoldDB" id="A0A832D2H7"/>
<dbReference type="EMBL" id="DSVI01000017">
    <property type="protein sequence ID" value="HGT48438.1"/>
    <property type="molecule type" value="Genomic_DNA"/>
</dbReference>
<feature type="binding site" evidence="13">
    <location>
        <begin position="13"/>
        <end position="20"/>
    </location>
    <ligand>
        <name>ATP</name>
        <dbReference type="ChEBI" id="CHEBI:30616"/>
    </ligand>
</feature>
<sequence length="191" mass="22366">MSEKKGKIFVISSPSGGGKTTIVRRILAEFPEIVFSVSATTRPKRPDEIDGVHYFFLTEEKFLEKIKNDEFIEWERFYDYYYGTLKTFVIDNIQSGKSVLLEIDVKGALSVKKIFPDSILIFIDVPSFEELVNRLKKRKTESETDLQKRIDRAKMELSYKDKFDYIFVNKDLEEVISQIKSLIKEILKKEK</sequence>
<dbReference type="PROSITE" id="PS50052">
    <property type="entry name" value="GUANYLATE_KINASE_2"/>
    <property type="match status" value="1"/>
</dbReference>
<dbReference type="GO" id="GO:0005524">
    <property type="term" value="F:ATP binding"/>
    <property type="evidence" value="ECO:0007669"/>
    <property type="project" value="UniProtKB-UniRule"/>
</dbReference>
<comment type="subcellular location">
    <subcellularLocation>
        <location evidence="2 13">Cytoplasm</location>
    </subcellularLocation>
</comment>
<evidence type="ECO:0000256" key="3">
    <source>
        <dbReference type="ARBA" id="ARBA00005790"/>
    </source>
</evidence>